<dbReference type="InterPro" id="IPR030678">
    <property type="entry name" value="Peptide/Ni-bd"/>
</dbReference>
<feature type="signal peptide" evidence="5">
    <location>
        <begin position="1"/>
        <end position="23"/>
    </location>
</feature>
<evidence type="ECO:0000256" key="1">
    <source>
        <dbReference type="ARBA" id="ARBA00004418"/>
    </source>
</evidence>
<accession>A0A8J2YRB9</accession>
<protein>
    <submittedName>
        <fullName evidence="7">Peptide ABC transporter substrate-binding protein</fullName>
    </submittedName>
</protein>
<dbReference type="InterPro" id="IPR039424">
    <property type="entry name" value="SBP_5"/>
</dbReference>
<feature type="domain" description="Solute-binding protein family 5" evidence="6">
    <location>
        <begin position="67"/>
        <end position="447"/>
    </location>
</feature>
<gene>
    <name evidence="7" type="ORF">GCM10011611_13250</name>
</gene>
<dbReference type="EMBL" id="BMJQ01000003">
    <property type="protein sequence ID" value="GGF09092.1"/>
    <property type="molecule type" value="Genomic_DNA"/>
</dbReference>
<comment type="subcellular location">
    <subcellularLocation>
        <location evidence="1">Periplasm</location>
    </subcellularLocation>
</comment>
<keyword evidence="8" id="KW-1185">Reference proteome</keyword>
<organism evidence="7 8">
    <name type="scientific">Aliidongia dinghuensis</name>
    <dbReference type="NCBI Taxonomy" id="1867774"/>
    <lineage>
        <taxon>Bacteria</taxon>
        <taxon>Pseudomonadati</taxon>
        <taxon>Pseudomonadota</taxon>
        <taxon>Alphaproteobacteria</taxon>
        <taxon>Rhodospirillales</taxon>
        <taxon>Dongiaceae</taxon>
        <taxon>Aliidongia</taxon>
    </lineage>
</organism>
<evidence type="ECO:0000256" key="5">
    <source>
        <dbReference type="SAM" id="SignalP"/>
    </source>
</evidence>
<name>A0A8J2YRB9_9PROT</name>
<dbReference type="Pfam" id="PF00496">
    <property type="entry name" value="SBP_bac_5"/>
    <property type="match status" value="1"/>
</dbReference>
<evidence type="ECO:0000313" key="7">
    <source>
        <dbReference type="EMBL" id="GGF09092.1"/>
    </source>
</evidence>
<proteinExistence type="inferred from homology"/>
<comment type="similarity">
    <text evidence="2">Belongs to the bacterial solute-binding protein 5 family.</text>
</comment>
<keyword evidence="3" id="KW-0813">Transport</keyword>
<dbReference type="GO" id="GO:0015833">
    <property type="term" value="P:peptide transport"/>
    <property type="evidence" value="ECO:0007669"/>
    <property type="project" value="TreeGrafter"/>
</dbReference>
<dbReference type="PANTHER" id="PTHR30290:SF10">
    <property type="entry name" value="PERIPLASMIC OLIGOPEPTIDE-BINDING PROTEIN-RELATED"/>
    <property type="match status" value="1"/>
</dbReference>
<dbReference type="RefSeq" id="WP_189043832.1">
    <property type="nucleotide sequence ID" value="NZ_BMJQ01000003.1"/>
</dbReference>
<dbReference type="CDD" id="cd08504">
    <property type="entry name" value="PBP2_OppA"/>
    <property type="match status" value="1"/>
</dbReference>
<dbReference type="Gene3D" id="3.90.76.10">
    <property type="entry name" value="Dipeptide-binding Protein, Domain 1"/>
    <property type="match status" value="1"/>
</dbReference>
<comment type="caution">
    <text evidence="7">The sequence shown here is derived from an EMBL/GenBank/DDBJ whole genome shotgun (WGS) entry which is preliminary data.</text>
</comment>
<dbReference type="GO" id="GO:0030288">
    <property type="term" value="C:outer membrane-bounded periplasmic space"/>
    <property type="evidence" value="ECO:0007669"/>
    <property type="project" value="TreeGrafter"/>
</dbReference>
<keyword evidence="4 5" id="KW-0732">Signal</keyword>
<sequence>MLIRTFAAAAAALMIFQAADAQAANVLRRSLDSEVESLDPQKGIALYDVSVQHELLEGLTALDMDLKPVPGAALSWDVSTDGLTYTFHLRPDGKWSNGDPVTAEDFVYAFRRGVDPKTGASDPLALRPILNAEAIIAGTEKDVTKLGVEAVDPLTLRVHLQAPCVIFPLRMTDNTAMPLHRASIEKWGRDWPKPGHFVGNGAFVLKDWVPQSQITLIKNPLYHDAANVKLDEVDYLNTSDTLSGLKRWEAGELDTFDRPPVKELKRLKATYADEMLEAPINSHNFLTINMTRGPLSQDLRLRQALSMTVDRETITQKVIQNGSMPAYGFMPPVIPDYVSQPVFFKSLSQAERLAKAKELMKEAGYGPDHPLKLTLIYTTDEQTRTELLAIAAMWKQIGVEVKLDNMEWQVYLNKVQQKDYDIGSMGEYGLYNEPEDAFINYISSNTSYNYPGYKSAEFDKLFDEGRVATTVEARAKFFEAAEKQMMTDMPVIPLTDVLQHTLVHKRVHGWHANVAYPQSRYLSVTD</sequence>
<evidence type="ECO:0000256" key="3">
    <source>
        <dbReference type="ARBA" id="ARBA00022448"/>
    </source>
</evidence>
<dbReference type="PANTHER" id="PTHR30290">
    <property type="entry name" value="PERIPLASMIC BINDING COMPONENT OF ABC TRANSPORTER"/>
    <property type="match status" value="1"/>
</dbReference>
<dbReference type="InterPro" id="IPR000914">
    <property type="entry name" value="SBP_5_dom"/>
</dbReference>
<evidence type="ECO:0000259" key="6">
    <source>
        <dbReference type="Pfam" id="PF00496"/>
    </source>
</evidence>
<dbReference type="FunFam" id="3.90.76.10:FF:000001">
    <property type="entry name" value="Oligopeptide ABC transporter substrate-binding protein"/>
    <property type="match status" value="1"/>
</dbReference>
<dbReference type="Gene3D" id="3.40.190.10">
    <property type="entry name" value="Periplasmic binding protein-like II"/>
    <property type="match status" value="1"/>
</dbReference>
<evidence type="ECO:0000256" key="4">
    <source>
        <dbReference type="ARBA" id="ARBA00022729"/>
    </source>
</evidence>
<evidence type="ECO:0000256" key="2">
    <source>
        <dbReference type="ARBA" id="ARBA00005695"/>
    </source>
</evidence>
<dbReference type="SUPFAM" id="SSF53850">
    <property type="entry name" value="Periplasmic binding protein-like II"/>
    <property type="match status" value="1"/>
</dbReference>
<evidence type="ECO:0000313" key="8">
    <source>
        <dbReference type="Proteomes" id="UP000646365"/>
    </source>
</evidence>
<dbReference type="GO" id="GO:1904680">
    <property type="term" value="F:peptide transmembrane transporter activity"/>
    <property type="evidence" value="ECO:0007669"/>
    <property type="project" value="TreeGrafter"/>
</dbReference>
<reference evidence="7" key="1">
    <citation type="journal article" date="2014" name="Int. J. Syst. Evol. Microbiol.">
        <title>Complete genome sequence of Corynebacterium casei LMG S-19264T (=DSM 44701T), isolated from a smear-ripened cheese.</title>
        <authorList>
            <consortium name="US DOE Joint Genome Institute (JGI-PGF)"/>
            <person name="Walter F."/>
            <person name="Albersmeier A."/>
            <person name="Kalinowski J."/>
            <person name="Ruckert C."/>
        </authorList>
    </citation>
    <scope>NUCLEOTIDE SEQUENCE</scope>
    <source>
        <strain evidence="7">CGMCC 1.15725</strain>
    </source>
</reference>
<reference evidence="7" key="2">
    <citation type="submission" date="2020-09" db="EMBL/GenBank/DDBJ databases">
        <authorList>
            <person name="Sun Q."/>
            <person name="Zhou Y."/>
        </authorList>
    </citation>
    <scope>NUCLEOTIDE SEQUENCE</scope>
    <source>
        <strain evidence="7">CGMCC 1.15725</strain>
    </source>
</reference>
<feature type="chain" id="PRO_5035263814" evidence="5">
    <location>
        <begin position="24"/>
        <end position="526"/>
    </location>
</feature>
<dbReference type="AlphaFoldDB" id="A0A8J2YRB9"/>
<dbReference type="Gene3D" id="3.10.105.10">
    <property type="entry name" value="Dipeptide-binding Protein, Domain 3"/>
    <property type="match status" value="1"/>
</dbReference>
<dbReference type="PIRSF" id="PIRSF002741">
    <property type="entry name" value="MppA"/>
    <property type="match status" value="1"/>
</dbReference>
<dbReference type="GO" id="GO:0043190">
    <property type="term" value="C:ATP-binding cassette (ABC) transporter complex"/>
    <property type="evidence" value="ECO:0007669"/>
    <property type="project" value="InterPro"/>
</dbReference>
<dbReference type="Proteomes" id="UP000646365">
    <property type="component" value="Unassembled WGS sequence"/>
</dbReference>